<dbReference type="HOGENOM" id="CLU_1701603_0_0_9"/>
<dbReference type="InterPro" id="IPR010982">
    <property type="entry name" value="Lambda_DNA-bd_dom_sf"/>
</dbReference>
<dbReference type="SUPFAM" id="SSF47413">
    <property type="entry name" value="lambda repressor-like DNA-binding domains"/>
    <property type="match status" value="1"/>
</dbReference>
<name>U2RAG2_EUBRA</name>
<dbReference type="Pfam" id="PF13443">
    <property type="entry name" value="HTH_26"/>
    <property type="match status" value="1"/>
</dbReference>
<gene>
    <name evidence="3" type="ORF">HMPREF0373_00643</name>
</gene>
<evidence type="ECO:0000259" key="2">
    <source>
        <dbReference type="PROSITE" id="PS50943"/>
    </source>
</evidence>
<dbReference type="EMBL" id="AWVJ01000047">
    <property type="protein sequence ID" value="ERK50583.1"/>
    <property type="molecule type" value="Genomic_DNA"/>
</dbReference>
<protein>
    <recommendedName>
        <fullName evidence="2">HTH cro/C1-type domain-containing protein</fullName>
    </recommendedName>
</protein>
<dbReference type="GeneID" id="42788114"/>
<reference evidence="3 4" key="1">
    <citation type="submission" date="2013-06" db="EMBL/GenBank/DDBJ databases">
        <authorList>
            <person name="Weinstock G."/>
            <person name="Sodergren E."/>
            <person name="Lobos E.A."/>
            <person name="Fulton L."/>
            <person name="Fulton R."/>
            <person name="Courtney L."/>
            <person name="Fronick C."/>
            <person name="O'Laughlin M."/>
            <person name="Godfrey J."/>
            <person name="Wilson R.M."/>
            <person name="Miner T."/>
            <person name="Farmer C."/>
            <person name="Delehaunty K."/>
            <person name="Cordes M."/>
            <person name="Minx P."/>
            <person name="Tomlinson C."/>
            <person name="Chen J."/>
            <person name="Wollam A."/>
            <person name="Pepin K.H."/>
            <person name="Bhonagiri V."/>
            <person name="Zhang X."/>
            <person name="Warren W."/>
            <person name="Mitreva M."/>
            <person name="Mardis E.R."/>
            <person name="Wilson R.K."/>
        </authorList>
    </citation>
    <scope>NUCLEOTIDE SEQUENCE [LARGE SCALE GENOMIC DNA]</scope>
    <source>
        <strain evidence="3 4">ATCC 29099</strain>
    </source>
</reference>
<dbReference type="AlphaFoldDB" id="U2RAG2"/>
<organism evidence="3 4">
    <name type="scientific">Eubacterium ramulus ATCC 29099</name>
    <dbReference type="NCBI Taxonomy" id="1256908"/>
    <lineage>
        <taxon>Bacteria</taxon>
        <taxon>Bacillati</taxon>
        <taxon>Bacillota</taxon>
        <taxon>Clostridia</taxon>
        <taxon>Eubacteriales</taxon>
        <taxon>Eubacteriaceae</taxon>
        <taxon>Eubacterium</taxon>
    </lineage>
</organism>
<dbReference type="RefSeq" id="WP_021738338.1">
    <property type="nucleotide sequence ID" value="NZ_KI271099.1"/>
</dbReference>
<dbReference type="CDD" id="cd00093">
    <property type="entry name" value="HTH_XRE"/>
    <property type="match status" value="1"/>
</dbReference>
<keyword evidence="4" id="KW-1185">Reference proteome</keyword>
<dbReference type="eggNOG" id="COG1974">
    <property type="taxonomic scope" value="Bacteria"/>
</dbReference>
<sequence length="154" mass="17954">MSDDKYKQIFSQNLRYYMSINNKEQIDLINDLGFNKSAVSTWCNGTRLPRMDKVNMLAEYFNINRSDLIEDRQTVPDTTVKSFQCDTDDEANLILSYRKLNDKNKQKCTAYTNTLLTTQKMEDELVLNAAHDNGATPDQKRHADDIMKNPDEWE</sequence>
<dbReference type="Gene3D" id="1.10.260.40">
    <property type="entry name" value="lambda repressor-like DNA-binding domains"/>
    <property type="match status" value="1"/>
</dbReference>
<dbReference type="PATRIC" id="fig|1256908.3.peg.591"/>
<evidence type="ECO:0000313" key="3">
    <source>
        <dbReference type="EMBL" id="ERK50583.1"/>
    </source>
</evidence>
<feature type="domain" description="HTH cro/C1-type" evidence="2">
    <location>
        <begin position="32"/>
        <end position="68"/>
    </location>
</feature>
<dbReference type="InterPro" id="IPR001387">
    <property type="entry name" value="Cro/C1-type_HTH"/>
</dbReference>
<dbReference type="PROSITE" id="PS50943">
    <property type="entry name" value="HTH_CROC1"/>
    <property type="match status" value="1"/>
</dbReference>
<evidence type="ECO:0000256" key="1">
    <source>
        <dbReference type="SAM" id="MobiDB-lite"/>
    </source>
</evidence>
<dbReference type="GO" id="GO:0003677">
    <property type="term" value="F:DNA binding"/>
    <property type="evidence" value="ECO:0007669"/>
    <property type="project" value="InterPro"/>
</dbReference>
<dbReference type="Proteomes" id="UP000016608">
    <property type="component" value="Unassembled WGS sequence"/>
</dbReference>
<accession>U2RAG2</accession>
<proteinExistence type="predicted"/>
<feature type="region of interest" description="Disordered" evidence="1">
    <location>
        <begin position="131"/>
        <end position="154"/>
    </location>
</feature>
<comment type="caution">
    <text evidence="3">The sequence shown here is derived from an EMBL/GenBank/DDBJ whole genome shotgun (WGS) entry which is preliminary data.</text>
</comment>
<evidence type="ECO:0000313" key="4">
    <source>
        <dbReference type="Proteomes" id="UP000016608"/>
    </source>
</evidence>
<feature type="compositionally biased region" description="Basic and acidic residues" evidence="1">
    <location>
        <begin position="138"/>
        <end position="154"/>
    </location>
</feature>